<evidence type="ECO:0000256" key="5">
    <source>
        <dbReference type="ARBA" id="ARBA00023136"/>
    </source>
</evidence>
<dbReference type="EMBL" id="LZMZ01000031">
    <property type="protein sequence ID" value="OBX76329.1"/>
    <property type="molecule type" value="Genomic_DNA"/>
</dbReference>
<dbReference type="PANTHER" id="PTHR42948">
    <property type="entry name" value="TRANSPORTER"/>
    <property type="match status" value="1"/>
</dbReference>
<dbReference type="OrthoDB" id="9762833at2"/>
<dbReference type="PROSITE" id="PS50267">
    <property type="entry name" value="NA_NEUROTRAN_SYMP_3"/>
    <property type="match status" value="1"/>
</dbReference>
<keyword evidence="5 6" id="KW-0472">Membrane</keyword>
<dbReference type="Proteomes" id="UP000092508">
    <property type="component" value="Unassembled WGS sequence"/>
</dbReference>
<dbReference type="PRINTS" id="PR00176">
    <property type="entry name" value="NANEUSMPORT"/>
</dbReference>
<dbReference type="PANTHER" id="PTHR42948:SF1">
    <property type="entry name" value="TRANSPORTER"/>
    <property type="match status" value="1"/>
</dbReference>
<dbReference type="InterPro" id="IPR037272">
    <property type="entry name" value="SNS_sf"/>
</dbReference>
<feature type="transmembrane region" description="Helical" evidence="6">
    <location>
        <begin position="441"/>
        <end position="465"/>
    </location>
</feature>
<feature type="transmembrane region" description="Helical" evidence="6">
    <location>
        <begin position="349"/>
        <end position="370"/>
    </location>
</feature>
<dbReference type="RefSeq" id="WP_067237573.1">
    <property type="nucleotide sequence ID" value="NZ_LZMZ01000031.1"/>
</dbReference>
<feature type="transmembrane region" description="Helical" evidence="6">
    <location>
        <begin position="226"/>
        <end position="251"/>
    </location>
</feature>
<evidence type="ECO:0000256" key="6">
    <source>
        <dbReference type="SAM" id="Phobius"/>
    </source>
</evidence>
<feature type="transmembrane region" description="Helical" evidence="6">
    <location>
        <begin position="155"/>
        <end position="175"/>
    </location>
</feature>
<evidence type="ECO:0000256" key="2">
    <source>
        <dbReference type="ARBA" id="ARBA00022448"/>
    </source>
</evidence>
<evidence type="ECO:0000256" key="1">
    <source>
        <dbReference type="ARBA" id="ARBA00004141"/>
    </source>
</evidence>
<organism evidence="7 8">
    <name type="scientific">Faucicola atlantae</name>
    <dbReference type="NCBI Taxonomy" id="34059"/>
    <lineage>
        <taxon>Bacteria</taxon>
        <taxon>Pseudomonadati</taxon>
        <taxon>Pseudomonadota</taxon>
        <taxon>Gammaproteobacteria</taxon>
        <taxon>Moraxellales</taxon>
        <taxon>Moraxellaceae</taxon>
        <taxon>Faucicola</taxon>
    </lineage>
</organism>
<dbReference type="NCBIfam" id="NF037979">
    <property type="entry name" value="Na_transp"/>
    <property type="match status" value="1"/>
</dbReference>
<dbReference type="Pfam" id="PF00209">
    <property type="entry name" value="SNF"/>
    <property type="match status" value="2"/>
</dbReference>
<comment type="caution">
    <text evidence="7">The sequence shown here is derived from an EMBL/GenBank/DDBJ whole genome shotgun (WGS) entry which is preliminary data.</text>
</comment>
<keyword evidence="4 6" id="KW-1133">Transmembrane helix</keyword>
<dbReference type="InterPro" id="IPR047218">
    <property type="entry name" value="YocR/YhdH-like"/>
</dbReference>
<evidence type="ECO:0000313" key="7">
    <source>
        <dbReference type="EMBL" id="OBX76329.1"/>
    </source>
</evidence>
<feature type="transmembrane region" description="Helical" evidence="6">
    <location>
        <begin position="263"/>
        <end position="283"/>
    </location>
</feature>
<feature type="transmembrane region" description="Helical" evidence="6">
    <location>
        <begin position="17"/>
        <end position="36"/>
    </location>
</feature>
<dbReference type="GO" id="GO:0016020">
    <property type="term" value="C:membrane"/>
    <property type="evidence" value="ECO:0007669"/>
    <property type="project" value="UniProtKB-SubCell"/>
</dbReference>
<feature type="transmembrane region" description="Helical" evidence="6">
    <location>
        <begin position="309"/>
        <end position="337"/>
    </location>
</feature>
<proteinExistence type="predicted"/>
<name>A0A1B8QAL9_9GAMM</name>
<feature type="transmembrane region" description="Helical" evidence="6">
    <location>
        <begin position="187"/>
        <end position="206"/>
    </location>
</feature>
<evidence type="ECO:0000256" key="4">
    <source>
        <dbReference type="ARBA" id="ARBA00022989"/>
    </source>
</evidence>
<evidence type="ECO:0000313" key="8">
    <source>
        <dbReference type="Proteomes" id="UP000092508"/>
    </source>
</evidence>
<protein>
    <submittedName>
        <fullName evidence="7">Transporter</fullName>
    </submittedName>
</protein>
<gene>
    <name evidence="7" type="ORF">A9308_08445</name>
</gene>
<dbReference type="AlphaFoldDB" id="A0A1B8QAL9"/>
<reference evidence="7 8" key="1">
    <citation type="submission" date="2016-06" db="EMBL/GenBank/DDBJ databases">
        <title>Draft genome of Moraxella atlantae CCUG 66109.</title>
        <authorList>
            <person name="Salva-Serra F."/>
            <person name="Engstrom-Jakobsson H."/>
            <person name="Thorell K."/>
            <person name="Gonzales-Siles L."/>
            <person name="Karlsson R."/>
            <person name="Boulund F."/>
            <person name="Engstrand L."/>
            <person name="Kristiansson E."/>
            <person name="Moore E."/>
        </authorList>
    </citation>
    <scope>NUCLEOTIDE SEQUENCE [LARGE SCALE GENOMIC DNA]</scope>
    <source>
        <strain evidence="7 8">CCUG 66109</strain>
    </source>
</reference>
<keyword evidence="3 6" id="KW-0812">Transmembrane</keyword>
<feature type="transmembrane region" description="Helical" evidence="6">
    <location>
        <begin position="48"/>
        <end position="70"/>
    </location>
</feature>
<feature type="transmembrane region" description="Helical" evidence="6">
    <location>
        <begin position="91"/>
        <end position="116"/>
    </location>
</feature>
<comment type="subcellular location">
    <subcellularLocation>
        <location evidence="1">Membrane</location>
        <topology evidence="1">Multi-pass membrane protein</topology>
    </subcellularLocation>
</comment>
<accession>A0A1B8QAL9</accession>
<evidence type="ECO:0000256" key="3">
    <source>
        <dbReference type="ARBA" id="ARBA00022692"/>
    </source>
</evidence>
<keyword evidence="2" id="KW-0813">Transport</keyword>
<dbReference type="CDD" id="cd10336">
    <property type="entry name" value="SLC6sbd_Tyt1-Like"/>
    <property type="match status" value="1"/>
</dbReference>
<sequence length="469" mass="50044">MAQHQPAKPTGEWSSRIGFLMAAVGSAVGLGSIWKFPYMTGEGGGSAFVILFILCITLVGFPVLVIEWLIGRRGGGNAISSFRKVAVDSGASPAWGILGAVGTLAAFMILSFYSVIGGWSLNYVVKTAMNTFGGLDAKATGDIFGAMLASPTQLIVYHTIFMALSALIVAGGVAGGIERAAKWMMPLLALIMVGIVGYNMATADFARGFHYLFDFDPAKVTAKVMISALGHAFFCLSLGMAIMVSYGSYLNRDVELFSTARTVVIWDIIFSLMAGLAIFPIIFSNGLDPDSGPGLVFVTLPIAFGKMDFGLVIGTLFFVLLTFAALTSSISLLEPVVALLEQKTKLSRVAATWTVAVLTWALGILALLSFNVLSDVTIFTIHVNGEAKPQGIFDALDYTTSKYMLPLVGLGTLIFATYFINQRGMQEELGLTGFKWTLWQITTKVIAPIGIVIVFLAELGVLNLLGLDL</sequence>
<dbReference type="SUPFAM" id="SSF161070">
    <property type="entry name" value="SNF-like"/>
    <property type="match status" value="1"/>
</dbReference>
<dbReference type="InterPro" id="IPR000175">
    <property type="entry name" value="Na/ntran_symport"/>
</dbReference>
<feature type="transmembrane region" description="Helical" evidence="6">
    <location>
        <begin position="403"/>
        <end position="420"/>
    </location>
</feature>